<keyword evidence="3" id="KW-1185">Reference proteome</keyword>
<feature type="transmembrane region" description="Helical" evidence="1">
    <location>
        <begin position="184"/>
        <end position="206"/>
    </location>
</feature>
<sequence>MGSPGSSYSAPTSSVSGFYRFLERGLDELESSASSSANFISFQFLHAVLSSLRSFHTQLTFLVQKLRLPVGEKWLDEYMDESSRLWDACNVIKSGTSAMEGYYTAGSNVSATLLEFHELHGRPYNSRQVLWAIDGCRREYVGLEDSNRTLIERRIEPLSLSFNGNKTALLMQSNFNGFSGFRGVLYAMRCVTSLLLTILLGGLVYAGPPTSTFIDKGDFNGGETSMIFGSSFMVSAERLRRRVAEGMERTGEEAPGIMLYELRRARQAMEEVRSEIVRSMESRTVGEAGEEGARLKDRFGRLRCGVESTVGQLDDFFDEIVEGRKKLLDLCSRR</sequence>
<protein>
    <recommendedName>
        <fullName evidence="4">BPS1-like protein</fullName>
    </recommendedName>
</protein>
<evidence type="ECO:0000313" key="2">
    <source>
        <dbReference type="EMBL" id="KAK4804447.1"/>
    </source>
</evidence>
<evidence type="ECO:0000313" key="3">
    <source>
        <dbReference type="Proteomes" id="UP001346149"/>
    </source>
</evidence>
<keyword evidence="1" id="KW-0472">Membrane</keyword>
<evidence type="ECO:0000256" key="1">
    <source>
        <dbReference type="SAM" id="Phobius"/>
    </source>
</evidence>
<reference evidence="2 3" key="1">
    <citation type="journal article" date="2023" name="Hortic Res">
        <title>Pangenome of water caltrop reveals structural variations and asymmetric subgenome divergence after allopolyploidization.</title>
        <authorList>
            <person name="Zhang X."/>
            <person name="Chen Y."/>
            <person name="Wang L."/>
            <person name="Yuan Y."/>
            <person name="Fang M."/>
            <person name="Shi L."/>
            <person name="Lu R."/>
            <person name="Comes H.P."/>
            <person name="Ma Y."/>
            <person name="Chen Y."/>
            <person name="Huang G."/>
            <person name="Zhou Y."/>
            <person name="Zheng Z."/>
            <person name="Qiu Y."/>
        </authorList>
    </citation>
    <scope>NUCLEOTIDE SEQUENCE [LARGE SCALE GENOMIC DNA]</scope>
    <source>
        <strain evidence="2">F231</strain>
    </source>
</reference>
<accession>A0AAN7MFG7</accession>
<name>A0AAN7MFG7_TRANT</name>
<dbReference type="Proteomes" id="UP001346149">
    <property type="component" value="Unassembled WGS sequence"/>
</dbReference>
<comment type="caution">
    <text evidence="2">The sequence shown here is derived from an EMBL/GenBank/DDBJ whole genome shotgun (WGS) entry which is preliminary data.</text>
</comment>
<keyword evidence="1" id="KW-0812">Transmembrane</keyword>
<keyword evidence="1" id="KW-1133">Transmembrane helix</keyword>
<gene>
    <name evidence="2" type="ORF">SAY86_004264</name>
</gene>
<dbReference type="PANTHER" id="PTHR31509">
    <property type="entry name" value="BPS1-LIKE PROTEIN"/>
    <property type="match status" value="1"/>
</dbReference>
<evidence type="ECO:0008006" key="4">
    <source>
        <dbReference type="Google" id="ProtNLM"/>
    </source>
</evidence>
<dbReference type="EMBL" id="JAXQNO010000001">
    <property type="protein sequence ID" value="KAK4804447.1"/>
    <property type="molecule type" value="Genomic_DNA"/>
</dbReference>
<dbReference type="AlphaFoldDB" id="A0AAN7MFG7"/>
<organism evidence="2 3">
    <name type="scientific">Trapa natans</name>
    <name type="common">Water chestnut</name>
    <dbReference type="NCBI Taxonomy" id="22666"/>
    <lineage>
        <taxon>Eukaryota</taxon>
        <taxon>Viridiplantae</taxon>
        <taxon>Streptophyta</taxon>
        <taxon>Embryophyta</taxon>
        <taxon>Tracheophyta</taxon>
        <taxon>Spermatophyta</taxon>
        <taxon>Magnoliopsida</taxon>
        <taxon>eudicotyledons</taxon>
        <taxon>Gunneridae</taxon>
        <taxon>Pentapetalae</taxon>
        <taxon>rosids</taxon>
        <taxon>malvids</taxon>
        <taxon>Myrtales</taxon>
        <taxon>Lythraceae</taxon>
        <taxon>Trapa</taxon>
    </lineage>
</organism>
<proteinExistence type="predicted"/>